<gene>
    <name evidence="8" type="ORF">DFR52_104572</name>
</gene>
<dbReference type="InterPro" id="IPR002104">
    <property type="entry name" value="Integrase_catalytic"/>
</dbReference>
<dbReference type="Gene3D" id="1.10.443.10">
    <property type="entry name" value="Intergrase catalytic core"/>
    <property type="match status" value="1"/>
</dbReference>
<dbReference type="InterPro" id="IPR004107">
    <property type="entry name" value="Integrase_SAM-like_N"/>
</dbReference>
<dbReference type="Pfam" id="PF02899">
    <property type="entry name" value="Phage_int_SAM_1"/>
    <property type="match status" value="1"/>
</dbReference>
<dbReference type="RefSeq" id="WP_110033404.1">
    <property type="nucleotide sequence ID" value="NZ_QGTR01000004.1"/>
</dbReference>
<evidence type="ECO:0000259" key="7">
    <source>
        <dbReference type="PROSITE" id="PS51900"/>
    </source>
</evidence>
<feature type="domain" description="Core-binding (CB)" evidence="7">
    <location>
        <begin position="1"/>
        <end position="86"/>
    </location>
</feature>
<dbReference type="Gene3D" id="1.10.150.130">
    <property type="match status" value="1"/>
</dbReference>
<evidence type="ECO:0000313" key="9">
    <source>
        <dbReference type="Proteomes" id="UP000246352"/>
    </source>
</evidence>
<dbReference type="InterPro" id="IPR044068">
    <property type="entry name" value="CB"/>
</dbReference>
<dbReference type="InterPro" id="IPR050090">
    <property type="entry name" value="Tyrosine_recombinase_XerCD"/>
</dbReference>
<dbReference type="PANTHER" id="PTHR30349:SF41">
    <property type="entry name" value="INTEGRASE_RECOMBINASE PROTEIN MJ0367-RELATED"/>
    <property type="match status" value="1"/>
</dbReference>
<dbReference type="GO" id="GO:0015074">
    <property type="term" value="P:DNA integration"/>
    <property type="evidence" value="ECO:0007669"/>
    <property type="project" value="UniProtKB-KW"/>
</dbReference>
<dbReference type="InterPro" id="IPR013762">
    <property type="entry name" value="Integrase-like_cat_sf"/>
</dbReference>
<dbReference type="GO" id="GO:0006310">
    <property type="term" value="P:DNA recombination"/>
    <property type="evidence" value="ECO:0007669"/>
    <property type="project" value="UniProtKB-KW"/>
</dbReference>
<dbReference type="SUPFAM" id="SSF56349">
    <property type="entry name" value="DNA breaking-rejoining enzymes"/>
    <property type="match status" value="1"/>
</dbReference>
<keyword evidence="4" id="KW-0233">DNA recombination</keyword>
<dbReference type="PROSITE" id="PS51900">
    <property type="entry name" value="CB"/>
    <property type="match status" value="1"/>
</dbReference>
<dbReference type="PANTHER" id="PTHR30349">
    <property type="entry name" value="PHAGE INTEGRASE-RELATED"/>
    <property type="match status" value="1"/>
</dbReference>
<dbReference type="AlphaFoldDB" id="A0A317PIL8"/>
<accession>A0A317PIL8</accession>
<dbReference type="PROSITE" id="PS51898">
    <property type="entry name" value="TYR_RECOMBINASE"/>
    <property type="match status" value="1"/>
</dbReference>
<sequence length="314" mass="35103">MISLQDFQQFESYCRDQLGLGEHSLRAYRQDLTAFHRFRAASGDAGPVAAATLLAFHQHLRDEKRASPATIRRRFITLRSFFKWHGEETATASPFTGLRLDLKIPRRLPRPVDRPTLAQLLGSTRHIVELDAGCPPARADGGYSSDQVNGLMLRLLVVTGLRIGELTGLTLAQVSGAATRIRVRGKGNRERTVYVANERLVIDFRTYWDWRRSASPPGAPLFLNAQGNRLTAPAFRKRLRLMSESLSIAPYLTPHRFRHSAATLLIEEGVDIRIVQRLLGHASISTTELYTRVSDNSLVQAIQRADTLGLVDGK</sequence>
<dbReference type="OrthoDB" id="9801717at2"/>
<dbReference type="Proteomes" id="UP000246352">
    <property type="component" value="Unassembled WGS sequence"/>
</dbReference>
<feature type="domain" description="Tyr recombinase" evidence="6">
    <location>
        <begin position="107"/>
        <end position="303"/>
    </location>
</feature>
<keyword evidence="3 5" id="KW-0238">DNA-binding</keyword>
<evidence type="ECO:0000256" key="3">
    <source>
        <dbReference type="ARBA" id="ARBA00023125"/>
    </source>
</evidence>
<dbReference type="InterPro" id="IPR011010">
    <property type="entry name" value="DNA_brk_join_enz"/>
</dbReference>
<evidence type="ECO:0000256" key="5">
    <source>
        <dbReference type="PROSITE-ProRule" id="PRU01248"/>
    </source>
</evidence>
<reference evidence="8 9" key="1">
    <citation type="submission" date="2018-05" db="EMBL/GenBank/DDBJ databases">
        <title>Genomic Encyclopedia of Type Strains, Phase IV (KMG-IV): sequencing the most valuable type-strain genomes for metagenomic binning, comparative biology and taxonomic classification.</title>
        <authorList>
            <person name="Goeker M."/>
        </authorList>
    </citation>
    <scope>NUCLEOTIDE SEQUENCE [LARGE SCALE GENOMIC DNA]</scope>
    <source>
        <strain evidence="8 9">DSM 16791</strain>
    </source>
</reference>
<comment type="caution">
    <text evidence="8">The sequence shown here is derived from an EMBL/GenBank/DDBJ whole genome shotgun (WGS) entry which is preliminary data.</text>
</comment>
<name>A0A317PIL8_9HYPH</name>
<proteinExistence type="inferred from homology"/>
<evidence type="ECO:0000256" key="4">
    <source>
        <dbReference type="ARBA" id="ARBA00023172"/>
    </source>
</evidence>
<evidence type="ECO:0000259" key="6">
    <source>
        <dbReference type="PROSITE" id="PS51898"/>
    </source>
</evidence>
<dbReference type="Pfam" id="PF00589">
    <property type="entry name" value="Phage_integrase"/>
    <property type="match status" value="1"/>
</dbReference>
<evidence type="ECO:0000256" key="1">
    <source>
        <dbReference type="ARBA" id="ARBA00008857"/>
    </source>
</evidence>
<protein>
    <submittedName>
        <fullName evidence="8">Integrase/recombinase XerD</fullName>
    </submittedName>
</protein>
<keyword evidence="9" id="KW-1185">Reference proteome</keyword>
<dbReference type="EMBL" id="QGTR01000004">
    <property type="protein sequence ID" value="PWV99278.1"/>
    <property type="molecule type" value="Genomic_DNA"/>
</dbReference>
<evidence type="ECO:0000313" key="8">
    <source>
        <dbReference type="EMBL" id="PWV99278.1"/>
    </source>
</evidence>
<organism evidence="8 9">
    <name type="scientific">Hoeflea marina</name>
    <dbReference type="NCBI Taxonomy" id="274592"/>
    <lineage>
        <taxon>Bacteria</taxon>
        <taxon>Pseudomonadati</taxon>
        <taxon>Pseudomonadota</taxon>
        <taxon>Alphaproteobacteria</taxon>
        <taxon>Hyphomicrobiales</taxon>
        <taxon>Rhizobiaceae</taxon>
        <taxon>Hoeflea</taxon>
    </lineage>
</organism>
<keyword evidence="2" id="KW-0229">DNA integration</keyword>
<comment type="similarity">
    <text evidence="1">Belongs to the 'phage' integrase family.</text>
</comment>
<dbReference type="InterPro" id="IPR010998">
    <property type="entry name" value="Integrase_recombinase_N"/>
</dbReference>
<evidence type="ECO:0000256" key="2">
    <source>
        <dbReference type="ARBA" id="ARBA00022908"/>
    </source>
</evidence>
<dbReference type="GO" id="GO:0003677">
    <property type="term" value="F:DNA binding"/>
    <property type="evidence" value="ECO:0007669"/>
    <property type="project" value="UniProtKB-UniRule"/>
</dbReference>